<proteinExistence type="predicted"/>
<name>A0A370I2U3_9NOCA</name>
<keyword evidence="4 5" id="KW-0472">Membrane</keyword>
<feature type="transmembrane region" description="Helical" evidence="5">
    <location>
        <begin position="69"/>
        <end position="89"/>
    </location>
</feature>
<keyword evidence="2 5" id="KW-0812">Transmembrane</keyword>
<organism evidence="6 7">
    <name type="scientific">Nocardia pseudobrasiliensis</name>
    <dbReference type="NCBI Taxonomy" id="45979"/>
    <lineage>
        <taxon>Bacteria</taxon>
        <taxon>Bacillati</taxon>
        <taxon>Actinomycetota</taxon>
        <taxon>Actinomycetes</taxon>
        <taxon>Mycobacteriales</taxon>
        <taxon>Nocardiaceae</taxon>
        <taxon>Nocardia</taxon>
    </lineage>
</organism>
<dbReference type="Pfam" id="PF13564">
    <property type="entry name" value="DoxX_2"/>
    <property type="match status" value="1"/>
</dbReference>
<feature type="transmembrane region" description="Helical" evidence="5">
    <location>
        <begin position="95"/>
        <end position="114"/>
    </location>
</feature>
<dbReference type="AlphaFoldDB" id="A0A370I2U3"/>
<dbReference type="GO" id="GO:0016020">
    <property type="term" value="C:membrane"/>
    <property type="evidence" value="ECO:0007669"/>
    <property type="project" value="UniProtKB-SubCell"/>
</dbReference>
<reference evidence="6 7" key="1">
    <citation type="submission" date="2018-07" db="EMBL/GenBank/DDBJ databases">
        <title>Genomic Encyclopedia of Type Strains, Phase IV (KMG-IV): sequencing the most valuable type-strain genomes for metagenomic binning, comparative biology and taxonomic classification.</title>
        <authorList>
            <person name="Goeker M."/>
        </authorList>
    </citation>
    <scope>NUCLEOTIDE SEQUENCE [LARGE SCALE GENOMIC DNA]</scope>
    <source>
        <strain evidence="6 7">DSM 44290</strain>
    </source>
</reference>
<dbReference type="InterPro" id="IPR032808">
    <property type="entry name" value="DoxX"/>
</dbReference>
<dbReference type="STRING" id="1210086.GCA_001613105_03236"/>
<evidence type="ECO:0000256" key="5">
    <source>
        <dbReference type="SAM" id="Phobius"/>
    </source>
</evidence>
<dbReference type="EMBL" id="QQBC01000007">
    <property type="protein sequence ID" value="RDI65062.1"/>
    <property type="molecule type" value="Genomic_DNA"/>
</dbReference>
<feature type="transmembrane region" description="Helical" evidence="5">
    <location>
        <begin position="7"/>
        <end position="24"/>
    </location>
</feature>
<keyword evidence="3 5" id="KW-1133">Transmembrane helix</keyword>
<dbReference type="Proteomes" id="UP000254869">
    <property type="component" value="Unassembled WGS sequence"/>
</dbReference>
<evidence type="ECO:0000256" key="1">
    <source>
        <dbReference type="ARBA" id="ARBA00004141"/>
    </source>
</evidence>
<evidence type="ECO:0000313" key="7">
    <source>
        <dbReference type="Proteomes" id="UP000254869"/>
    </source>
</evidence>
<accession>A0A370I2U3</accession>
<gene>
    <name evidence="6" type="ORF">DFR76_107440</name>
</gene>
<keyword evidence="7" id="KW-1185">Reference proteome</keyword>
<protein>
    <submittedName>
        <fullName evidence="6">DoxX-like protein</fullName>
    </submittedName>
</protein>
<comment type="caution">
    <text evidence="6">The sequence shown here is derived from an EMBL/GenBank/DDBJ whole genome shotgun (WGS) entry which is preliminary data.</text>
</comment>
<evidence type="ECO:0000256" key="3">
    <source>
        <dbReference type="ARBA" id="ARBA00022989"/>
    </source>
</evidence>
<evidence type="ECO:0000256" key="4">
    <source>
        <dbReference type="ARBA" id="ARBA00023136"/>
    </source>
</evidence>
<sequence>MNIAYHIVGVLAALWIGFSGYSLFAKKQFVVEPLQQYHVPESWWNWLALAKSAGALGLIVGFVIPPIGVAAAVCLIAYFLLASATSIRAGHPGSAIFPVLYLVPAAATLALQFAK</sequence>
<evidence type="ECO:0000313" key="6">
    <source>
        <dbReference type="EMBL" id="RDI65062.1"/>
    </source>
</evidence>
<evidence type="ECO:0000256" key="2">
    <source>
        <dbReference type="ARBA" id="ARBA00022692"/>
    </source>
</evidence>
<comment type="subcellular location">
    <subcellularLocation>
        <location evidence="1">Membrane</location>
        <topology evidence="1">Multi-pass membrane protein</topology>
    </subcellularLocation>
</comment>
<dbReference type="RefSeq" id="WP_067998386.1">
    <property type="nucleotide sequence ID" value="NZ_QQBC01000007.1"/>
</dbReference>